<name>A0A9P4K2R4_9PLEO</name>
<reference evidence="2" key="1">
    <citation type="journal article" date="2020" name="Stud. Mycol.">
        <title>101 Dothideomycetes genomes: A test case for predicting lifestyles and emergence of pathogens.</title>
        <authorList>
            <person name="Haridas S."/>
            <person name="Albert R."/>
            <person name="Binder M."/>
            <person name="Bloem J."/>
            <person name="LaButti K."/>
            <person name="Salamov A."/>
            <person name="Andreopoulos B."/>
            <person name="Baker S."/>
            <person name="Barry K."/>
            <person name="Bills G."/>
            <person name="Bluhm B."/>
            <person name="Cannon C."/>
            <person name="Castanera R."/>
            <person name="Culley D."/>
            <person name="Daum C."/>
            <person name="Ezra D."/>
            <person name="Gonzalez J."/>
            <person name="Henrissat B."/>
            <person name="Kuo A."/>
            <person name="Liang C."/>
            <person name="Lipzen A."/>
            <person name="Lutzoni F."/>
            <person name="Magnuson J."/>
            <person name="Mondo S."/>
            <person name="Nolan M."/>
            <person name="Ohm R."/>
            <person name="Pangilinan J."/>
            <person name="Park H.-J."/>
            <person name="Ramirez L."/>
            <person name="Alfaro M."/>
            <person name="Sun H."/>
            <person name="Tritt A."/>
            <person name="Yoshinaga Y."/>
            <person name="Zwiers L.-H."/>
            <person name="Turgeon B."/>
            <person name="Goodwin S."/>
            <person name="Spatafora J."/>
            <person name="Crous P."/>
            <person name="Grigoriev I."/>
        </authorList>
    </citation>
    <scope>NUCLEOTIDE SEQUENCE [LARGE SCALE GENOMIC DNA]</scope>
    <source>
        <strain evidence="2">CBS 304.66</strain>
    </source>
</reference>
<sequence length="438" mass="49160">MQGQTSGAAGMSGLLHRVQEIRAEAEQGINMGLEDQWAILKDCADGKFVPQLHVESLIVNVLCTSNYELLIKETLADPKGYHEIAELNKPIRKGGVSHIRASVWPGITASKLFEKKQLEDDTKNKIYSAIARALEADCALLSNVDGTLTAWKLYYYRNVRDIRKGLRTIFCSSNAPGIWETLQSWCKVIEVNLHKPLSETIVPESPEIVLLDRSGIDPVDNRSAYLKFQEPLSASQGRMLVGIGPKNLLTLRKRDIFFGVDRRSLPRDLIHQSRGACTSRKANTKEDTKMAEGNFISGNMEIPSTMKPGYDNPTTLPASKLEDSAIPCLKQPQPKIPLIDDMRNLYKQNLRCLAAEKFLQAKGQGEVEKWAVHHLFSRKVVEEMDEVGYAFYADDEGSHKGLAEYCMADLEKASVELGDWIKFRTEKTPKLVNWDKNP</sequence>
<organism evidence="1 2">
    <name type="scientific">Lojkania enalia</name>
    <dbReference type="NCBI Taxonomy" id="147567"/>
    <lineage>
        <taxon>Eukaryota</taxon>
        <taxon>Fungi</taxon>
        <taxon>Dikarya</taxon>
        <taxon>Ascomycota</taxon>
        <taxon>Pezizomycotina</taxon>
        <taxon>Dothideomycetes</taxon>
        <taxon>Pleosporomycetidae</taxon>
        <taxon>Pleosporales</taxon>
        <taxon>Pleosporales incertae sedis</taxon>
        <taxon>Lojkania</taxon>
    </lineage>
</organism>
<accession>A0A9P4K2R4</accession>
<dbReference type="EMBL" id="ML986666">
    <property type="protein sequence ID" value="KAF2261031.1"/>
    <property type="molecule type" value="Genomic_DNA"/>
</dbReference>
<gene>
    <name evidence="1" type="ORF">CC78DRAFT_546965</name>
</gene>
<evidence type="ECO:0000313" key="2">
    <source>
        <dbReference type="Proteomes" id="UP000800093"/>
    </source>
</evidence>
<protein>
    <submittedName>
        <fullName evidence="1">Uncharacterized protein</fullName>
    </submittedName>
</protein>
<evidence type="ECO:0000313" key="1">
    <source>
        <dbReference type="EMBL" id="KAF2261031.1"/>
    </source>
</evidence>
<proteinExistence type="predicted"/>
<keyword evidence="2" id="KW-1185">Reference proteome</keyword>
<comment type="caution">
    <text evidence="1">The sequence shown here is derived from an EMBL/GenBank/DDBJ whole genome shotgun (WGS) entry which is preliminary data.</text>
</comment>
<dbReference type="Proteomes" id="UP000800093">
    <property type="component" value="Unassembled WGS sequence"/>
</dbReference>
<dbReference type="AlphaFoldDB" id="A0A9P4K2R4"/>